<dbReference type="Pfam" id="PF13444">
    <property type="entry name" value="Acetyltransf_5"/>
    <property type="match status" value="1"/>
</dbReference>
<sequence>MTATLSRQYEAVIATDSEIVQACQRLRHRVFTTEFGAAAHPSGLDADEFDDVCEHLAVMHGGEVVGTYRLLPPGRSARLYSQSEFDLDALAPLRPHLVETGRSCAHPDHRSGGVINLMWSAMARYVVGHGYRYLAGCASVSLADGGASAAATWALAQAKHRPPGELRVEPHRPWIPLPRTERPPSYAQIPPLLRGYLRLGAWVGGPPAHDPYFAVADFFTVLAVDEIGERYRRFFLGENS</sequence>
<comment type="pathway">
    <text evidence="1">Lipid metabolism.</text>
</comment>
<dbReference type="RefSeq" id="WP_017986373.1">
    <property type="nucleotide sequence ID" value="NZ_AQUL01000001.1"/>
</dbReference>
<reference evidence="6 7" key="1">
    <citation type="submission" date="2014-07" db="EMBL/GenBank/DDBJ databases">
        <title>Whole Genome Sequence of the Amycolatopsis methanolica 239.</title>
        <authorList>
            <person name="Tang B."/>
        </authorList>
    </citation>
    <scope>NUCLEOTIDE SEQUENCE [LARGE SCALE GENOMIC DNA]</scope>
    <source>
        <strain evidence="6 7">239</strain>
    </source>
</reference>
<keyword evidence="3 6" id="KW-0808">Transferase</keyword>
<dbReference type="PANTHER" id="PTHR37323">
    <property type="entry name" value="GCN5-RELATED N-ACETYLTRANSFERASE"/>
    <property type="match status" value="1"/>
</dbReference>
<gene>
    <name evidence="6" type="ORF">AMETH_0415</name>
</gene>
<keyword evidence="2" id="KW-0444">Lipid biosynthesis</keyword>
<keyword evidence="4" id="KW-0443">Lipid metabolism</keyword>
<dbReference type="GO" id="GO:0006629">
    <property type="term" value="P:lipid metabolic process"/>
    <property type="evidence" value="ECO:0007669"/>
    <property type="project" value="UniProtKB-KW"/>
</dbReference>
<dbReference type="SUPFAM" id="SSF55729">
    <property type="entry name" value="Acyl-CoA N-acyltransferases (Nat)"/>
    <property type="match status" value="1"/>
</dbReference>
<keyword evidence="5 6" id="KW-0012">Acyltransferase</keyword>
<dbReference type="EMBL" id="CP009110">
    <property type="protein sequence ID" value="AIJ20507.1"/>
    <property type="molecule type" value="Genomic_DNA"/>
</dbReference>
<keyword evidence="7" id="KW-1185">Reference proteome</keyword>
<dbReference type="PATRIC" id="fig|1068978.7.peg.440"/>
<protein>
    <submittedName>
        <fullName evidence="6">Ornithine-acyl(Acyl carrier protein) N-acyltransferase</fullName>
    </submittedName>
</protein>
<organism evidence="6 7">
    <name type="scientific">Amycolatopsis methanolica 239</name>
    <dbReference type="NCBI Taxonomy" id="1068978"/>
    <lineage>
        <taxon>Bacteria</taxon>
        <taxon>Bacillati</taxon>
        <taxon>Actinomycetota</taxon>
        <taxon>Actinomycetes</taxon>
        <taxon>Pseudonocardiales</taxon>
        <taxon>Pseudonocardiaceae</taxon>
        <taxon>Amycolatopsis</taxon>
        <taxon>Amycolatopsis methanolica group</taxon>
    </lineage>
</organism>
<evidence type="ECO:0000313" key="7">
    <source>
        <dbReference type="Proteomes" id="UP000062973"/>
    </source>
</evidence>
<accession>A0A076MRR2</accession>
<dbReference type="Gene3D" id="3.40.630.30">
    <property type="match status" value="1"/>
</dbReference>
<evidence type="ECO:0000256" key="3">
    <source>
        <dbReference type="ARBA" id="ARBA00022679"/>
    </source>
</evidence>
<dbReference type="Proteomes" id="UP000062973">
    <property type="component" value="Chromosome"/>
</dbReference>
<dbReference type="GO" id="GO:0016746">
    <property type="term" value="F:acyltransferase activity"/>
    <property type="evidence" value="ECO:0007669"/>
    <property type="project" value="UniProtKB-KW"/>
</dbReference>
<dbReference type="KEGG" id="amq:AMETH_0415"/>
<evidence type="ECO:0000256" key="4">
    <source>
        <dbReference type="ARBA" id="ARBA00023098"/>
    </source>
</evidence>
<dbReference type="PANTHER" id="PTHR37323:SF1">
    <property type="entry name" value="L-ORNITHINE N(ALPHA)-ACYLTRANSFERASE"/>
    <property type="match status" value="1"/>
</dbReference>
<dbReference type="AlphaFoldDB" id="A0A076MRR2"/>
<dbReference type="InterPro" id="IPR052351">
    <property type="entry name" value="Ornithine_N-alpha-AT"/>
</dbReference>
<evidence type="ECO:0000256" key="2">
    <source>
        <dbReference type="ARBA" id="ARBA00022516"/>
    </source>
</evidence>
<dbReference type="STRING" id="1068978.AMETH_0415"/>
<evidence type="ECO:0000256" key="5">
    <source>
        <dbReference type="ARBA" id="ARBA00023315"/>
    </source>
</evidence>
<evidence type="ECO:0000313" key="6">
    <source>
        <dbReference type="EMBL" id="AIJ20507.1"/>
    </source>
</evidence>
<dbReference type="eggNOG" id="COG3176">
    <property type="taxonomic scope" value="Bacteria"/>
</dbReference>
<dbReference type="HOGENOM" id="CLU_058962_0_0_11"/>
<dbReference type="InterPro" id="IPR016181">
    <property type="entry name" value="Acyl_CoA_acyltransferase"/>
</dbReference>
<evidence type="ECO:0000256" key="1">
    <source>
        <dbReference type="ARBA" id="ARBA00005189"/>
    </source>
</evidence>
<name>A0A076MRR2_AMYME</name>
<dbReference type="OrthoDB" id="9787072at2"/>
<proteinExistence type="predicted"/>